<accession>A0A3T0KKM6</accession>
<sequence length="42" mass="4688">MKYALSVTMAGVPALQEPSRLAQVPLPTLINKVYIRLIYLSK</sequence>
<name>A0A3T0KKM6_9BACI</name>
<protein>
    <submittedName>
        <fullName evidence="1">Uncharacterized protein</fullName>
    </submittedName>
</protein>
<dbReference type="RefSeq" id="WP_286676498.1">
    <property type="nucleotide sequence ID" value="NZ_CP085714.1"/>
</dbReference>
<gene>
    <name evidence="1" type="ORF">BAOM_0164</name>
</gene>
<evidence type="ECO:0000313" key="2">
    <source>
        <dbReference type="Proteomes" id="UP000283095"/>
    </source>
</evidence>
<proteinExistence type="predicted"/>
<dbReference type="KEGG" id="pasa:BAOM_0164"/>
<reference evidence="1 2" key="1">
    <citation type="submission" date="2018-01" db="EMBL/GenBank/DDBJ databases">
        <title>Bacillus asahii Genome sequencing and assembly.</title>
        <authorList>
            <person name="Jiang H."/>
            <person name="Feng Y."/>
            <person name="Zhao F."/>
            <person name="Lin X."/>
        </authorList>
    </citation>
    <scope>NUCLEOTIDE SEQUENCE [LARGE SCALE GENOMIC DNA]</scope>
    <source>
        <strain evidence="1 2">OM18</strain>
    </source>
</reference>
<evidence type="ECO:0000313" key="1">
    <source>
        <dbReference type="EMBL" id="AZV40887.1"/>
    </source>
</evidence>
<dbReference type="Proteomes" id="UP000283095">
    <property type="component" value="Chromosome"/>
</dbReference>
<dbReference type="EMBL" id="CP026095">
    <property type="protein sequence ID" value="AZV40887.1"/>
    <property type="molecule type" value="Genomic_DNA"/>
</dbReference>
<organism evidence="1 2">
    <name type="scientific">Peribacillus asahii</name>
    <dbReference type="NCBI Taxonomy" id="228899"/>
    <lineage>
        <taxon>Bacteria</taxon>
        <taxon>Bacillati</taxon>
        <taxon>Bacillota</taxon>
        <taxon>Bacilli</taxon>
        <taxon>Bacillales</taxon>
        <taxon>Bacillaceae</taxon>
        <taxon>Peribacillus</taxon>
    </lineage>
</organism>
<dbReference type="AlphaFoldDB" id="A0A3T0KKM6"/>